<keyword evidence="2" id="KW-0812">Transmembrane</keyword>
<dbReference type="EMBL" id="JBJDQH010000010">
    <property type="protein sequence ID" value="MFK4269283.1"/>
    <property type="molecule type" value="Genomic_DNA"/>
</dbReference>
<name>A0ABW8LTQ4_9ACTN</name>
<gene>
    <name evidence="4" type="ORF">ACI2L5_30740</name>
</gene>
<keyword evidence="2" id="KW-1133">Transmembrane helix</keyword>
<feature type="region of interest" description="Disordered" evidence="1">
    <location>
        <begin position="1"/>
        <end position="25"/>
    </location>
</feature>
<feature type="transmembrane region" description="Helical" evidence="2">
    <location>
        <begin position="71"/>
        <end position="91"/>
    </location>
</feature>
<evidence type="ECO:0000313" key="4">
    <source>
        <dbReference type="EMBL" id="MFK4269283.1"/>
    </source>
</evidence>
<dbReference type="Pfam" id="PF13828">
    <property type="entry name" value="DUF4190"/>
    <property type="match status" value="1"/>
</dbReference>
<evidence type="ECO:0000256" key="2">
    <source>
        <dbReference type="SAM" id="Phobius"/>
    </source>
</evidence>
<comment type="caution">
    <text evidence="4">The sequence shown here is derived from an EMBL/GenBank/DDBJ whole genome shotgun (WGS) entry which is preliminary data.</text>
</comment>
<keyword evidence="5" id="KW-1185">Reference proteome</keyword>
<accession>A0ABW8LTQ4</accession>
<evidence type="ECO:0000259" key="3">
    <source>
        <dbReference type="Pfam" id="PF13828"/>
    </source>
</evidence>
<feature type="domain" description="DUF4190" evidence="3">
    <location>
        <begin position="30"/>
        <end position="88"/>
    </location>
</feature>
<evidence type="ECO:0000256" key="1">
    <source>
        <dbReference type="SAM" id="MobiDB-lite"/>
    </source>
</evidence>
<feature type="compositionally biased region" description="Low complexity" evidence="1">
    <location>
        <begin position="1"/>
        <end position="20"/>
    </location>
</feature>
<dbReference type="PANTHER" id="PTHR40040:SF1">
    <property type="entry name" value="MEMBRANE PROTEIN"/>
    <property type="match status" value="1"/>
</dbReference>
<feature type="transmembrane region" description="Helical" evidence="2">
    <location>
        <begin position="31"/>
        <end position="59"/>
    </location>
</feature>
<reference evidence="4 5" key="1">
    <citation type="submission" date="2024-11" db="EMBL/GenBank/DDBJ databases">
        <title>The Natural Products Discovery Center: Release of the First 8490 Sequenced Strains for Exploring Actinobacteria Biosynthetic Diversity.</title>
        <authorList>
            <person name="Kalkreuter E."/>
            <person name="Kautsar S.A."/>
            <person name="Yang D."/>
            <person name="Bader C.D."/>
            <person name="Teijaro C.N."/>
            <person name="Fluegel L."/>
            <person name="Davis C.M."/>
            <person name="Simpson J.R."/>
            <person name="Lauterbach L."/>
            <person name="Steele A.D."/>
            <person name="Gui C."/>
            <person name="Meng S."/>
            <person name="Li G."/>
            <person name="Viehrig K."/>
            <person name="Ye F."/>
            <person name="Su P."/>
            <person name="Kiefer A.F."/>
            <person name="Nichols A."/>
            <person name="Cepeda A.J."/>
            <person name="Yan W."/>
            <person name="Fan B."/>
            <person name="Jiang Y."/>
            <person name="Adhikari A."/>
            <person name="Zheng C.-J."/>
            <person name="Schuster L."/>
            <person name="Cowan T.M."/>
            <person name="Smanski M.J."/>
            <person name="Chevrette M.G."/>
            <person name="De Carvalho L.P.S."/>
            <person name="Shen B."/>
        </authorList>
    </citation>
    <scope>NUCLEOTIDE SEQUENCE [LARGE SCALE GENOMIC DNA]</scope>
    <source>
        <strain evidence="4 5">NPDC020863</strain>
    </source>
</reference>
<sequence>MALTAPTANTPSATPSATPSDARRRDADGMAVASFVLGLIGLLLFNAVFGPCAIILGTLAIARQTQRRGRALLGLALGVADVILLIVLVTLDNSVFWQFG</sequence>
<dbReference type="InterPro" id="IPR055338">
    <property type="entry name" value="YqfX-like"/>
</dbReference>
<protein>
    <submittedName>
        <fullName evidence="4">DUF4190 domain-containing protein</fullName>
    </submittedName>
</protein>
<proteinExistence type="predicted"/>
<dbReference type="RefSeq" id="WP_358631955.1">
    <property type="nucleotide sequence ID" value="NZ_JBFAEV010000003.1"/>
</dbReference>
<dbReference type="InterPro" id="IPR025241">
    <property type="entry name" value="DUF4190"/>
</dbReference>
<keyword evidence="2" id="KW-0472">Membrane</keyword>
<dbReference type="PANTHER" id="PTHR40040">
    <property type="entry name" value="SMALL HYDROPHOBIC PROTEIN-RELATED"/>
    <property type="match status" value="1"/>
</dbReference>
<organism evidence="4 5">
    <name type="scientific">Streptomyces milbemycinicus</name>
    <dbReference type="NCBI Taxonomy" id="476552"/>
    <lineage>
        <taxon>Bacteria</taxon>
        <taxon>Bacillati</taxon>
        <taxon>Actinomycetota</taxon>
        <taxon>Actinomycetes</taxon>
        <taxon>Kitasatosporales</taxon>
        <taxon>Streptomycetaceae</taxon>
        <taxon>Streptomyces</taxon>
    </lineage>
</organism>
<dbReference type="Proteomes" id="UP001620295">
    <property type="component" value="Unassembled WGS sequence"/>
</dbReference>
<evidence type="ECO:0000313" key="5">
    <source>
        <dbReference type="Proteomes" id="UP001620295"/>
    </source>
</evidence>